<organism evidence="3 4">
    <name type="scientific">Purpureocillium lavendulum</name>
    <dbReference type="NCBI Taxonomy" id="1247861"/>
    <lineage>
        <taxon>Eukaryota</taxon>
        <taxon>Fungi</taxon>
        <taxon>Dikarya</taxon>
        <taxon>Ascomycota</taxon>
        <taxon>Pezizomycotina</taxon>
        <taxon>Sordariomycetes</taxon>
        <taxon>Hypocreomycetidae</taxon>
        <taxon>Hypocreales</taxon>
        <taxon>Ophiocordycipitaceae</taxon>
        <taxon>Purpureocillium</taxon>
    </lineage>
</organism>
<dbReference type="InterPro" id="IPR036047">
    <property type="entry name" value="F-box-like_dom_sf"/>
</dbReference>
<dbReference type="AlphaFoldDB" id="A0AB34FEN7"/>
<name>A0AB34FEN7_9HYPO</name>
<gene>
    <name evidence="3" type="ORF">O9K51_09732</name>
</gene>
<accession>A0AB34FEN7</accession>
<dbReference type="EMBL" id="JAQHRD010000010">
    <property type="protein sequence ID" value="KAJ6437904.1"/>
    <property type="molecule type" value="Genomic_DNA"/>
</dbReference>
<dbReference type="SMART" id="SM00256">
    <property type="entry name" value="FBOX"/>
    <property type="match status" value="1"/>
</dbReference>
<reference evidence="3" key="1">
    <citation type="submission" date="2023-01" db="EMBL/GenBank/DDBJ databases">
        <title>The growth and conidiation of Purpureocillium lavendulum are regulated by nitrogen source and histone H3K14 acetylation.</title>
        <authorList>
            <person name="Tang P."/>
            <person name="Han J."/>
            <person name="Zhang C."/>
            <person name="Tang P."/>
            <person name="Qi F."/>
            <person name="Zhang K."/>
            <person name="Liang L."/>
        </authorList>
    </citation>
    <scope>NUCLEOTIDE SEQUENCE</scope>
    <source>
        <strain evidence="3">YMF1.00683</strain>
    </source>
</reference>
<feature type="compositionally biased region" description="Polar residues" evidence="1">
    <location>
        <begin position="374"/>
        <end position="386"/>
    </location>
</feature>
<dbReference type="SUPFAM" id="SSF81383">
    <property type="entry name" value="F-box domain"/>
    <property type="match status" value="1"/>
</dbReference>
<evidence type="ECO:0000313" key="3">
    <source>
        <dbReference type="EMBL" id="KAJ6437904.1"/>
    </source>
</evidence>
<proteinExistence type="predicted"/>
<dbReference type="SUPFAM" id="SSF48452">
    <property type="entry name" value="TPR-like"/>
    <property type="match status" value="1"/>
</dbReference>
<dbReference type="InterPro" id="IPR001810">
    <property type="entry name" value="F-box_dom"/>
</dbReference>
<comment type="caution">
    <text evidence="3">The sequence shown here is derived from an EMBL/GenBank/DDBJ whole genome shotgun (WGS) entry which is preliminary data.</text>
</comment>
<sequence length="680" mass="77170">MDYDGGDEINKWLPVMRRGSYLYDVGRIREMSHVRDEVVDALSHLLGPSHHLTLQARSDAAYAPLFLGNIRQAYQTYVQVAKAMQPPSSFLILLLQGQAEHHMNEINMALETLSSASKGLERMKGAGSAEYLSAQLRYAEVEASAGRIKHSIDTLEHVRQAREQQYGFDDSFAMTTRLYLGLVYRAQGMKDLALANLESAVEFRRRFRPISDLVTADPAIILAITYWHFRLNDKAEMMVQDLETNGNLSDPDRSMRLCQVRNLKALLMFENGQTDEAITLLQDLLSRHDSCRALLWVKLDLASMLRHRGSGHDKKAASALFRGVLVEESYRAQMNEPDSPRILLLAEQSINLSKRACPPIVPNQWREYIIGRQQDLSQQKSTQTDALSRKRKNGPTGDSLHTSREWKRLQLLETAATERDITFILLHQFYCLWSLDKLRTCCLFEIPFKLVDSAFHMLAQLSSIGSNYDLTISSLQWFSSFPMRAEDSMDTMCSDQGFSEIDTQIVTLATYWENLDSGQPCALLEDILPYPSSVVRRALTSWILESDHRSNRIKQLPPELLMGISSYLSTREVLSFMLTCRSIYQAMDPQQPCLGRIKDILEGETRLPAVIAVHNLIIQAFNHETDHPYLGILGRILIKEPSLAKCAIIITQEQFAWPKLEVFGGVVDHDVPSQEFAGQL</sequence>
<evidence type="ECO:0000256" key="1">
    <source>
        <dbReference type="SAM" id="MobiDB-lite"/>
    </source>
</evidence>
<dbReference type="Pfam" id="PF13174">
    <property type="entry name" value="TPR_6"/>
    <property type="match status" value="1"/>
</dbReference>
<evidence type="ECO:0000259" key="2">
    <source>
        <dbReference type="PROSITE" id="PS50181"/>
    </source>
</evidence>
<dbReference type="Gene3D" id="1.20.1280.50">
    <property type="match status" value="1"/>
</dbReference>
<dbReference type="InterPro" id="IPR019734">
    <property type="entry name" value="TPR_rpt"/>
</dbReference>
<dbReference type="Proteomes" id="UP001163105">
    <property type="component" value="Unassembled WGS sequence"/>
</dbReference>
<keyword evidence="4" id="KW-1185">Reference proteome</keyword>
<dbReference type="Gene3D" id="1.25.40.10">
    <property type="entry name" value="Tetratricopeptide repeat domain"/>
    <property type="match status" value="1"/>
</dbReference>
<dbReference type="PROSITE" id="PS50181">
    <property type="entry name" value="FBOX"/>
    <property type="match status" value="1"/>
</dbReference>
<evidence type="ECO:0000313" key="4">
    <source>
        <dbReference type="Proteomes" id="UP001163105"/>
    </source>
</evidence>
<feature type="domain" description="F-box" evidence="2">
    <location>
        <begin position="550"/>
        <end position="597"/>
    </location>
</feature>
<dbReference type="InterPro" id="IPR011990">
    <property type="entry name" value="TPR-like_helical_dom_sf"/>
</dbReference>
<protein>
    <submittedName>
        <fullName evidence="3">DASH complex, subunit Duo1</fullName>
    </submittedName>
</protein>
<dbReference type="CDD" id="cd09917">
    <property type="entry name" value="F-box_SF"/>
    <property type="match status" value="1"/>
</dbReference>
<dbReference type="Pfam" id="PF12937">
    <property type="entry name" value="F-box-like"/>
    <property type="match status" value="1"/>
</dbReference>
<feature type="region of interest" description="Disordered" evidence="1">
    <location>
        <begin position="374"/>
        <end position="401"/>
    </location>
</feature>